<dbReference type="InterPro" id="IPR039420">
    <property type="entry name" value="WalR-like"/>
</dbReference>
<dbReference type="Pfam" id="PF00072">
    <property type="entry name" value="Response_reg"/>
    <property type="match status" value="1"/>
</dbReference>
<dbReference type="SUPFAM" id="SSF46894">
    <property type="entry name" value="C-terminal effector domain of the bipartite response regulators"/>
    <property type="match status" value="1"/>
</dbReference>
<dbReference type="PANTHER" id="PTHR48111">
    <property type="entry name" value="REGULATOR OF RPOS"/>
    <property type="match status" value="1"/>
</dbReference>
<keyword evidence="12" id="KW-1185">Reference proteome</keyword>
<dbReference type="Gene3D" id="6.10.250.690">
    <property type="match status" value="1"/>
</dbReference>
<evidence type="ECO:0000256" key="1">
    <source>
        <dbReference type="ARBA" id="ARBA00018672"/>
    </source>
</evidence>
<accession>A0A1T4VAD2</accession>
<dbReference type="AlphaFoldDB" id="A0A1T4VAD2"/>
<evidence type="ECO:0000256" key="3">
    <source>
        <dbReference type="ARBA" id="ARBA00023125"/>
    </source>
</evidence>
<feature type="compositionally biased region" description="Low complexity" evidence="8">
    <location>
        <begin position="126"/>
        <end position="140"/>
    </location>
</feature>
<sequence>MHYSVLIVDDEVELTEYTAKYFNMSDVTASYAFDSKGALEFFKENTCSLILLDINLGGDSGFELCQEIRKSMDIPIFFISARTSEDDMLLGLSIGGDDYICKPYSLGVLLAKVKATLKRYESDGVNTGNSSGNENSTDGNINNLDTNTDNRDSNINKSENVNDYIVDVGNAKLDKRKACIIKNDESIMLKAMEYKLLLYMINNKNRVLTKDELFEKVWETDYVGDVTLNVHIRHLREKIEDNASEPEFIKTVWGRGFMLEDKN</sequence>
<keyword evidence="2" id="KW-0805">Transcription regulation</keyword>
<dbReference type="Gene3D" id="1.10.10.10">
    <property type="entry name" value="Winged helix-like DNA-binding domain superfamily/Winged helix DNA-binding domain"/>
    <property type="match status" value="1"/>
</dbReference>
<keyword evidence="4" id="KW-0804">Transcription</keyword>
<evidence type="ECO:0000256" key="2">
    <source>
        <dbReference type="ARBA" id="ARBA00023015"/>
    </source>
</evidence>
<proteinExistence type="predicted"/>
<organism evidence="11 12">
    <name type="scientific">Eubacterium uniforme</name>
    <dbReference type="NCBI Taxonomy" id="39495"/>
    <lineage>
        <taxon>Bacteria</taxon>
        <taxon>Bacillati</taxon>
        <taxon>Bacillota</taxon>
        <taxon>Clostridia</taxon>
        <taxon>Eubacteriales</taxon>
        <taxon>Eubacteriaceae</taxon>
        <taxon>Eubacterium</taxon>
    </lineage>
</organism>
<evidence type="ECO:0000256" key="8">
    <source>
        <dbReference type="SAM" id="MobiDB-lite"/>
    </source>
</evidence>
<dbReference type="RefSeq" id="WP_078765492.1">
    <property type="nucleotide sequence ID" value="NZ_FUXZ01000003.1"/>
</dbReference>
<dbReference type="CDD" id="cd17574">
    <property type="entry name" value="REC_OmpR"/>
    <property type="match status" value="1"/>
</dbReference>
<feature type="region of interest" description="Disordered" evidence="8">
    <location>
        <begin position="124"/>
        <end position="156"/>
    </location>
</feature>
<evidence type="ECO:0000313" key="12">
    <source>
        <dbReference type="Proteomes" id="UP000190814"/>
    </source>
</evidence>
<gene>
    <name evidence="11" type="ORF">SAMN02745111_00587</name>
</gene>
<dbReference type="PROSITE" id="PS51755">
    <property type="entry name" value="OMPR_PHOB"/>
    <property type="match status" value="1"/>
</dbReference>
<evidence type="ECO:0000256" key="4">
    <source>
        <dbReference type="ARBA" id="ARBA00023163"/>
    </source>
</evidence>
<evidence type="ECO:0000256" key="6">
    <source>
        <dbReference type="PROSITE-ProRule" id="PRU00169"/>
    </source>
</evidence>
<reference evidence="11 12" key="1">
    <citation type="submission" date="2017-02" db="EMBL/GenBank/DDBJ databases">
        <authorList>
            <person name="Peterson S.W."/>
        </authorList>
    </citation>
    <scope>NUCLEOTIDE SEQUENCE [LARGE SCALE GENOMIC DNA]</scope>
    <source>
        <strain evidence="11 12">ATCC 35992</strain>
    </source>
</reference>
<protein>
    <recommendedName>
        <fullName evidence="1">Stage 0 sporulation protein A homolog</fullName>
    </recommendedName>
</protein>
<dbReference type="SUPFAM" id="SSF52172">
    <property type="entry name" value="CheY-like"/>
    <property type="match status" value="1"/>
</dbReference>
<evidence type="ECO:0000259" key="10">
    <source>
        <dbReference type="PROSITE" id="PS51755"/>
    </source>
</evidence>
<feature type="DNA-binding region" description="OmpR/PhoB-type" evidence="7">
    <location>
        <begin position="163"/>
        <end position="261"/>
    </location>
</feature>
<dbReference type="CDD" id="cd00383">
    <property type="entry name" value="trans_reg_C"/>
    <property type="match status" value="1"/>
</dbReference>
<dbReference type="InterPro" id="IPR001867">
    <property type="entry name" value="OmpR/PhoB-type_DNA-bd"/>
</dbReference>
<dbReference type="InterPro" id="IPR011006">
    <property type="entry name" value="CheY-like_superfamily"/>
</dbReference>
<dbReference type="STRING" id="39495.SAMN02745111_00587"/>
<dbReference type="SMART" id="SM00862">
    <property type="entry name" value="Trans_reg_C"/>
    <property type="match status" value="1"/>
</dbReference>
<dbReference type="GO" id="GO:0032993">
    <property type="term" value="C:protein-DNA complex"/>
    <property type="evidence" value="ECO:0007669"/>
    <property type="project" value="TreeGrafter"/>
</dbReference>
<dbReference type="Pfam" id="PF00486">
    <property type="entry name" value="Trans_reg_C"/>
    <property type="match status" value="1"/>
</dbReference>
<evidence type="ECO:0000256" key="7">
    <source>
        <dbReference type="PROSITE-ProRule" id="PRU01091"/>
    </source>
</evidence>
<dbReference type="OrthoDB" id="2028620at2"/>
<evidence type="ECO:0000313" key="11">
    <source>
        <dbReference type="EMBL" id="SKA61889.1"/>
    </source>
</evidence>
<dbReference type="PROSITE" id="PS50110">
    <property type="entry name" value="RESPONSE_REGULATORY"/>
    <property type="match status" value="1"/>
</dbReference>
<dbReference type="InterPro" id="IPR016032">
    <property type="entry name" value="Sig_transdc_resp-reg_C-effctor"/>
</dbReference>
<dbReference type="GO" id="GO:0005829">
    <property type="term" value="C:cytosol"/>
    <property type="evidence" value="ECO:0007669"/>
    <property type="project" value="TreeGrafter"/>
</dbReference>
<evidence type="ECO:0000259" key="9">
    <source>
        <dbReference type="PROSITE" id="PS50110"/>
    </source>
</evidence>
<dbReference type="PANTHER" id="PTHR48111:SF2">
    <property type="entry name" value="RESPONSE REGULATOR SAER"/>
    <property type="match status" value="1"/>
</dbReference>
<dbReference type="GO" id="GO:0006355">
    <property type="term" value="P:regulation of DNA-templated transcription"/>
    <property type="evidence" value="ECO:0007669"/>
    <property type="project" value="InterPro"/>
</dbReference>
<dbReference type="GO" id="GO:0000156">
    <property type="term" value="F:phosphorelay response regulator activity"/>
    <property type="evidence" value="ECO:0007669"/>
    <property type="project" value="TreeGrafter"/>
</dbReference>
<keyword evidence="6" id="KW-0597">Phosphoprotein</keyword>
<dbReference type="InterPro" id="IPR001789">
    <property type="entry name" value="Sig_transdc_resp-reg_receiver"/>
</dbReference>
<feature type="domain" description="Response regulatory" evidence="9">
    <location>
        <begin position="4"/>
        <end position="117"/>
    </location>
</feature>
<feature type="modified residue" description="4-aspartylphosphate" evidence="6">
    <location>
        <position position="53"/>
    </location>
</feature>
<dbReference type="EMBL" id="FUXZ01000003">
    <property type="protein sequence ID" value="SKA61889.1"/>
    <property type="molecule type" value="Genomic_DNA"/>
</dbReference>
<evidence type="ECO:0000256" key="5">
    <source>
        <dbReference type="ARBA" id="ARBA00024867"/>
    </source>
</evidence>
<dbReference type="GO" id="GO:0000976">
    <property type="term" value="F:transcription cis-regulatory region binding"/>
    <property type="evidence" value="ECO:0007669"/>
    <property type="project" value="TreeGrafter"/>
</dbReference>
<feature type="domain" description="OmpR/PhoB-type" evidence="10">
    <location>
        <begin position="163"/>
        <end position="261"/>
    </location>
</feature>
<dbReference type="SMART" id="SM00448">
    <property type="entry name" value="REC"/>
    <property type="match status" value="1"/>
</dbReference>
<comment type="function">
    <text evidence="5">May play the central regulatory role in sporulation. It may be an element of the effector pathway responsible for the activation of sporulation genes in response to nutritional stress. Spo0A may act in concert with spo0H (a sigma factor) to control the expression of some genes that are critical to the sporulation process.</text>
</comment>
<dbReference type="Proteomes" id="UP000190814">
    <property type="component" value="Unassembled WGS sequence"/>
</dbReference>
<dbReference type="Gene3D" id="3.40.50.2300">
    <property type="match status" value="1"/>
</dbReference>
<name>A0A1T4VAD2_9FIRM</name>
<dbReference type="InterPro" id="IPR036388">
    <property type="entry name" value="WH-like_DNA-bd_sf"/>
</dbReference>
<keyword evidence="3 7" id="KW-0238">DNA-binding</keyword>